<name>A0A258HFJ1_9CAUL</name>
<dbReference type="PROSITE" id="PS51257">
    <property type="entry name" value="PROKAR_LIPOPROTEIN"/>
    <property type="match status" value="1"/>
</dbReference>
<evidence type="ECO:0000256" key="1">
    <source>
        <dbReference type="SAM" id="MobiDB-lite"/>
    </source>
</evidence>
<dbReference type="Gene3D" id="1.10.238.10">
    <property type="entry name" value="EF-hand"/>
    <property type="match status" value="1"/>
</dbReference>
<sequence>MKRLAPIVLGVAAVGLVLGGCASGPGGPMGGPGGAQGPGPGLFVSPFGELFFAEPGEPWPVAGWFSGADADSDGRVTQEEFTADGIRQFRALDVRRDDRLTPDEIAAYEADLAEARARLPGMAGGPREPGRRLQGFSGGMALGLAGPAQQQGSRSGPRQRAPTGPLAYGPIAAAGFFNYPQPVKAADLDTNQTVTAQEWAQATDRWFIALDTDQDGALTLATLPRTPLQQMMDRGPR</sequence>
<dbReference type="InterPro" id="IPR018247">
    <property type="entry name" value="EF_Hand_1_Ca_BS"/>
</dbReference>
<dbReference type="PROSITE" id="PS00018">
    <property type="entry name" value="EF_HAND_1"/>
    <property type="match status" value="1"/>
</dbReference>
<reference evidence="3 4" key="1">
    <citation type="submission" date="2017-03" db="EMBL/GenBank/DDBJ databases">
        <title>Lifting the veil on microbial sulfur biogeochemistry in mining wastewaters.</title>
        <authorList>
            <person name="Kantor R.S."/>
            <person name="Colenbrander Nelson T."/>
            <person name="Marshall S."/>
            <person name="Bennett D."/>
            <person name="Apte S."/>
            <person name="Camacho D."/>
            <person name="Thomas B.C."/>
            <person name="Warren L.A."/>
            <person name="Banfield J.F."/>
        </authorList>
    </citation>
    <scope>NUCLEOTIDE SEQUENCE [LARGE SCALE GENOMIC DNA]</scope>
    <source>
        <strain evidence="3">32-68-21</strain>
    </source>
</reference>
<feature type="domain" description="EF-hand" evidence="2">
    <location>
        <begin position="64"/>
        <end position="81"/>
    </location>
</feature>
<dbReference type="Proteomes" id="UP000216147">
    <property type="component" value="Unassembled WGS sequence"/>
</dbReference>
<feature type="domain" description="EF-hand" evidence="2">
    <location>
        <begin position="205"/>
        <end position="219"/>
    </location>
</feature>
<protein>
    <recommendedName>
        <fullName evidence="2">EF-hand domain-containing protein</fullName>
    </recommendedName>
</protein>
<proteinExistence type="predicted"/>
<feature type="region of interest" description="Disordered" evidence="1">
    <location>
        <begin position="143"/>
        <end position="164"/>
    </location>
</feature>
<dbReference type="Pfam" id="PF13202">
    <property type="entry name" value="EF-hand_5"/>
    <property type="match status" value="2"/>
</dbReference>
<dbReference type="SUPFAM" id="SSF47473">
    <property type="entry name" value="EF-hand"/>
    <property type="match status" value="1"/>
</dbReference>
<accession>A0A258HFJ1</accession>
<organism evidence="3 4">
    <name type="scientific">Brevundimonas subvibrioides</name>
    <dbReference type="NCBI Taxonomy" id="74313"/>
    <lineage>
        <taxon>Bacteria</taxon>
        <taxon>Pseudomonadati</taxon>
        <taxon>Pseudomonadota</taxon>
        <taxon>Alphaproteobacteria</taxon>
        <taxon>Caulobacterales</taxon>
        <taxon>Caulobacteraceae</taxon>
        <taxon>Brevundimonas</taxon>
    </lineage>
</organism>
<dbReference type="InterPro" id="IPR011992">
    <property type="entry name" value="EF-hand-dom_pair"/>
</dbReference>
<dbReference type="GO" id="GO:0005509">
    <property type="term" value="F:calcium ion binding"/>
    <property type="evidence" value="ECO:0007669"/>
    <property type="project" value="InterPro"/>
</dbReference>
<evidence type="ECO:0000313" key="3">
    <source>
        <dbReference type="EMBL" id="OYX55384.1"/>
    </source>
</evidence>
<dbReference type="InterPro" id="IPR002048">
    <property type="entry name" value="EF_hand_dom"/>
</dbReference>
<gene>
    <name evidence="3" type="ORF">B7Y86_13745</name>
</gene>
<feature type="compositionally biased region" description="Low complexity" evidence="1">
    <location>
        <begin position="149"/>
        <end position="160"/>
    </location>
</feature>
<dbReference type="EMBL" id="NCEQ01000014">
    <property type="protein sequence ID" value="OYX55384.1"/>
    <property type="molecule type" value="Genomic_DNA"/>
</dbReference>
<dbReference type="AlphaFoldDB" id="A0A258HFJ1"/>
<evidence type="ECO:0000313" key="4">
    <source>
        <dbReference type="Proteomes" id="UP000216147"/>
    </source>
</evidence>
<evidence type="ECO:0000259" key="2">
    <source>
        <dbReference type="Pfam" id="PF13202"/>
    </source>
</evidence>
<comment type="caution">
    <text evidence="3">The sequence shown here is derived from an EMBL/GenBank/DDBJ whole genome shotgun (WGS) entry which is preliminary data.</text>
</comment>